<dbReference type="EMBL" id="AGNL01018770">
    <property type="protein sequence ID" value="EJK62568.1"/>
    <property type="molecule type" value="Genomic_DNA"/>
</dbReference>
<dbReference type="AlphaFoldDB" id="K0S8T2"/>
<feature type="compositionally biased region" description="Basic and acidic residues" evidence="1">
    <location>
        <begin position="133"/>
        <end position="142"/>
    </location>
</feature>
<organism evidence="2 3">
    <name type="scientific">Thalassiosira oceanica</name>
    <name type="common">Marine diatom</name>
    <dbReference type="NCBI Taxonomy" id="159749"/>
    <lineage>
        <taxon>Eukaryota</taxon>
        <taxon>Sar</taxon>
        <taxon>Stramenopiles</taxon>
        <taxon>Ochrophyta</taxon>
        <taxon>Bacillariophyta</taxon>
        <taxon>Coscinodiscophyceae</taxon>
        <taxon>Thalassiosirophycidae</taxon>
        <taxon>Thalassiosirales</taxon>
        <taxon>Thalassiosiraceae</taxon>
        <taxon>Thalassiosira</taxon>
    </lineage>
</organism>
<feature type="compositionally biased region" description="Basic and acidic residues" evidence="1">
    <location>
        <begin position="278"/>
        <end position="310"/>
    </location>
</feature>
<dbReference type="OrthoDB" id="10565430at2759"/>
<evidence type="ECO:0000313" key="3">
    <source>
        <dbReference type="Proteomes" id="UP000266841"/>
    </source>
</evidence>
<evidence type="ECO:0000256" key="1">
    <source>
        <dbReference type="SAM" id="MobiDB-lite"/>
    </source>
</evidence>
<keyword evidence="3" id="KW-1185">Reference proteome</keyword>
<name>K0S8T2_THAOC</name>
<evidence type="ECO:0000313" key="2">
    <source>
        <dbReference type="EMBL" id="EJK62568.1"/>
    </source>
</evidence>
<proteinExistence type="predicted"/>
<comment type="caution">
    <text evidence="2">The sequence shown here is derived from an EMBL/GenBank/DDBJ whole genome shotgun (WGS) entry which is preliminary data.</text>
</comment>
<feature type="region of interest" description="Disordered" evidence="1">
    <location>
        <begin position="1"/>
        <end position="34"/>
    </location>
</feature>
<feature type="compositionally biased region" description="Low complexity" evidence="1">
    <location>
        <begin position="120"/>
        <end position="132"/>
    </location>
</feature>
<gene>
    <name evidence="2" type="ORF">THAOC_16813</name>
</gene>
<feature type="compositionally biased region" description="Polar residues" evidence="1">
    <location>
        <begin position="392"/>
        <end position="403"/>
    </location>
</feature>
<protein>
    <submittedName>
        <fullName evidence="2">Uncharacterized protein</fullName>
    </submittedName>
</protein>
<accession>K0S8T2</accession>
<dbReference type="Proteomes" id="UP000266841">
    <property type="component" value="Unassembled WGS sequence"/>
</dbReference>
<sequence length="403" mass="45218">MFYSRYLQRDSTSPRHAKNTKAKAPSRQPSGSRLVWHSNIGASNKNRKQQAYKPLQRNKDGLGKAVHFSTIEVQPFHFDWSLAGDVFYTRKEITAMGQKRFDDAAKIKAHNKSKKERQQSSSTRNGSGASSSTKDDTQMCRKSREKDIESLLSLALGDQDDYDGTSIRGIEHFVYSQLQQEMIRRKKEVQREVLGFVKSKRPDPQGWRLAEHSRSHSQWARNVAQEKGLKYCSNNANMSLDLKNSTSMEKTLQQSRDELEGNIRALRGASSFSQEFTEGTRSHSFDNEPSRRSTDLGGIKEDDVDSKNDSDLQQSIDRVNITDDEGGLDRPDASTGIEVSQREPDTSTGPTVQTSRSKSMDDEDDGVTLDVPANVLPLPSKEVSGKSELRESAQSTCQETGEE</sequence>
<feature type="compositionally biased region" description="Polar residues" evidence="1">
    <location>
        <begin position="346"/>
        <end position="357"/>
    </location>
</feature>
<dbReference type="eggNOG" id="ENOG502QYHA">
    <property type="taxonomic scope" value="Eukaryota"/>
</dbReference>
<feature type="region of interest" description="Disordered" evidence="1">
    <location>
        <begin position="108"/>
        <end position="142"/>
    </location>
</feature>
<reference evidence="2 3" key="1">
    <citation type="journal article" date="2012" name="Genome Biol.">
        <title>Genome and low-iron response of an oceanic diatom adapted to chronic iron limitation.</title>
        <authorList>
            <person name="Lommer M."/>
            <person name="Specht M."/>
            <person name="Roy A.S."/>
            <person name="Kraemer L."/>
            <person name="Andreson R."/>
            <person name="Gutowska M.A."/>
            <person name="Wolf J."/>
            <person name="Bergner S.V."/>
            <person name="Schilhabel M.B."/>
            <person name="Klostermeier U.C."/>
            <person name="Beiko R.G."/>
            <person name="Rosenstiel P."/>
            <person name="Hippler M."/>
            <person name="Laroche J."/>
        </authorList>
    </citation>
    <scope>NUCLEOTIDE SEQUENCE [LARGE SCALE GENOMIC DNA]</scope>
    <source>
        <strain evidence="2 3">CCMP1005</strain>
    </source>
</reference>
<feature type="region of interest" description="Disordered" evidence="1">
    <location>
        <begin position="270"/>
        <end position="403"/>
    </location>
</feature>